<keyword evidence="2" id="KW-1185">Reference proteome</keyword>
<dbReference type="KEGG" id="peg:E5R92_03605"/>
<sequence>MIKYKLICKDCETTFDSWFSSSKEYEKLKKKKFLNCYFCNSLNVCKGLMSPSVSISKNNLRDIDSSGEKYREIKKIIYKYQKFIQKNFEYVGENFAYEARSLYYKDKKKAKGIYGTATKKDLNELKEEGIKAEILPWIKNTTN</sequence>
<dbReference type="InterPro" id="IPR009562">
    <property type="entry name" value="DUF1178"/>
</dbReference>
<proteinExistence type="predicted"/>
<accession>A0A6H1Q1S3</accession>
<gene>
    <name evidence="1" type="ORF">E5R92_03605</name>
</gene>
<reference evidence="1 2" key="1">
    <citation type="journal article" date="2020" name="Nat. Microbiol.">
        <title>Lysogenic host-virus interactions in SAR11 marine bacteria.</title>
        <authorList>
            <person name="Morris R.M."/>
            <person name="Cain K.R."/>
            <person name="Hvorecny K.L."/>
            <person name="Kollman J.M."/>
        </authorList>
    </citation>
    <scope>NUCLEOTIDE SEQUENCE [LARGE SCALE GENOMIC DNA]</scope>
    <source>
        <strain evidence="1 2">NP1</strain>
    </source>
</reference>
<evidence type="ECO:0000313" key="1">
    <source>
        <dbReference type="EMBL" id="QIZ20867.1"/>
    </source>
</evidence>
<dbReference type="RefSeq" id="WP_168606745.1">
    <property type="nucleotide sequence ID" value="NZ_CP038852.1"/>
</dbReference>
<dbReference type="Proteomes" id="UP000501094">
    <property type="component" value="Chromosome"/>
</dbReference>
<dbReference type="EMBL" id="CP038852">
    <property type="protein sequence ID" value="QIZ20867.1"/>
    <property type="molecule type" value="Genomic_DNA"/>
</dbReference>
<protein>
    <submittedName>
        <fullName evidence="1">DUF1178 family protein</fullName>
    </submittedName>
</protein>
<dbReference type="AlphaFoldDB" id="A0A6H1Q1S3"/>
<evidence type="ECO:0000313" key="2">
    <source>
        <dbReference type="Proteomes" id="UP000501094"/>
    </source>
</evidence>
<dbReference type="Pfam" id="PF06676">
    <property type="entry name" value="DUF1178"/>
    <property type="match status" value="1"/>
</dbReference>
<organism evidence="1 2">
    <name type="scientific">Candidatus Pelagibacter giovannonii</name>
    <dbReference type="NCBI Taxonomy" id="2563896"/>
    <lineage>
        <taxon>Bacteria</taxon>
        <taxon>Pseudomonadati</taxon>
        <taxon>Pseudomonadota</taxon>
        <taxon>Alphaproteobacteria</taxon>
        <taxon>Candidatus Pelagibacterales</taxon>
        <taxon>Candidatus Pelagibacteraceae</taxon>
        <taxon>Candidatus Pelagibacter</taxon>
    </lineage>
</organism>
<name>A0A6H1Q1S3_9PROT</name>